<dbReference type="RefSeq" id="WP_042082845.1">
    <property type="nucleotide sequence ID" value="NZ_BKCN01000014.1"/>
</dbReference>
<dbReference type="InterPro" id="IPR009081">
    <property type="entry name" value="PP-bd_ACP"/>
</dbReference>
<dbReference type="Gene3D" id="1.10.1200.10">
    <property type="entry name" value="ACP-like"/>
    <property type="match status" value="1"/>
</dbReference>
<dbReference type="InterPro" id="IPR036736">
    <property type="entry name" value="ACP-like_sf"/>
</dbReference>
<dbReference type="Proteomes" id="UP000324996">
    <property type="component" value="Unassembled WGS sequence"/>
</dbReference>
<accession>A0A5A7NB30</accession>
<dbReference type="Pfam" id="PF00550">
    <property type="entry name" value="PP-binding"/>
    <property type="match status" value="1"/>
</dbReference>
<dbReference type="PROSITE" id="PS50075">
    <property type="entry name" value="CARRIER"/>
    <property type="match status" value="1"/>
</dbReference>
<protein>
    <recommendedName>
        <fullName evidence="1">Carrier domain-containing protein</fullName>
    </recommendedName>
</protein>
<comment type="caution">
    <text evidence="2">The sequence shown here is derived from an EMBL/GenBank/DDBJ whole genome shotgun (WGS) entry which is preliminary data.</text>
</comment>
<reference evidence="2 3" key="1">
    <citation type="submission" date="2019-09" db="EMBL/GenBank/DDBJ databases">
        <title>NBRP : Genome information of microbial organism related human and environment.</title>
        <authorList>
            <person name="Hattori M."/>
            <person name="Oshima K."/>
            <person name="Inaba H."/>
            <person name="Suda W."/>
            <person name="Sakamoto M."/>
            <person name="Iino T."/>
            <person name="Kitahara M."/>
            <person name="Oshida Y."/>
            <person name="Iida T."/>
            <person name="Kudo T."/>
            <person name="Itoh T."/>
            <person name="Ohkuma M."/>
        </authorList>
    </citation>
    <scope>NUCLEOTIDE SEQUENCE [LARGE SCALE GENOMIC DNA]</scope>
    <source>
        <strain evidence="2 3">Q-1</strain>
    </source>
</reference>
<dbReference type="SUPFAM" id="SSF47336">
    <property type="entry name" value="ACP-like"/>
    <property type="match status" value="1"/>
</dbReference>
<dbReference type="EMBL" id="BKCN01000014">
    <property type="protein sequence ID" value="GER04855.1"/>
    <property type="molecule type" value="Genomic_DNA"/>
</dbReference>
<gene>
    <name evidence="2" type="ORF">JCM17846_25370</name>
</gene>
<sequence length="83" mass="8774">MGTTQAIVDILTSTLGLGKRGQSLGPESPLMGDIPEFDSMAVVTVVAAIEDQFDILFEDDEINGSVFETVGSLSDFVDHKLAA</sequence>
<proteinExistence type="predicted"/>
<feature type="domain" description="Carrier" evidence="1">
    <location>
        <begin position="1"/>
        <end position="81"/>
    </location>
</feature>
<organism evidence="2 3">
    <name type="scientific">Iodidimonas nitroreducens</name>
    <dbReference type="NCBI Taxonomy" id="1236968"/>
    <lineage>
        <taxon>Bacteria</taxon>
        <taxon>Pseudomonadati</taxon>
        <taxon>Pseudomonadota</taxon>
        <taxon>Alphaproteobacteria</taxon>
        <taxon>Iodidimonadales</taxon>
        <taxon>Iodidimonadaceae</taxon>
        <taxon>Iodidimonas</taxon>
    </lineage>
</organism>
<evidence type="ECO:0000313" key="3">
    <source>
        <dbReference type="Proteomes" id="UP000324996"/>
    </source>
</evidence>
<dbReference type="AlphaFoldDB" id="A0A5A7NB30"/>
<name>A0A5A7NB30_9PROT</name>
<keyword evidence="3" id="KW-1185">Reference proteome</keyword>
<evidence type="ECO:0000259" key="1">
    <source>
        <dbReference type="PROSITE" id="PS50075"/>
    </source>
</evidence>
<evidence type="ECO:0000313" key="2">
    <source>
        <dbReference type="EMBL" id="GER04855.1"/>
    </source>
</evidence>